<dbReference type="AlphaFoldDB" id="A0AA38L9U9"/>
<dbReference type="GO" id="GO:0003723">
    <property type="term" value="F:RNA binding"/>
    <property type="evidence" value="ECO:0007669"/>
    <property type="project" value="InterPro"/>
</dbReference>
<feature type="repeat" description="PPR" evidence="3">
    <location>
        <begin position="208"/>
        <end position="242"/>
    </location>
</feature>
<dbReference type="FunFam" id="1.25.40.10:FF:000280">
    <property type="entry name" value="Pentatricopeptide repeat-containing protein"/>
    <property type="match status" value="1"/>
</dbReference>
<reference evidence="4 5" key="1">
    <citation type="journal article" date="2021" name="Nat. Plants">
        <title>The Taxus genome provides insights into paclitaxel biosynthesis.</title>
        <authorList>
            <person name="Xiong X."/>
            <person name="Gou J."/>
            <person name="Liao Q."/>
            <person name="Li Y."/>
            <person name="Zhou Q."/>
            <person name="Bi G."/>
            <person name="Li C."/>
            <person name="Du R."/>
            <person name="Wang X."/>
            <person name="Sun T."/>
            <person name="Guo L."/>
            <person name="Liang H."/>
            <person name="Lu P."/>
            <person name="Wu Y."/>
            <person name="Zhang Z."/>
            <person name="Ro D.K."/>
            <person name="Shang Y."/>
            <person name="Huang S."/>
            <person name="Yan J."/>
        </authorList>
    </citation>
    <scope>NUCLEOTIDE SEQUENCE [LARGE SCALE GENOMIC DNA]</scope>
    <source>
        <strain evidence="4">Ta-2019</strain>
    </source>
</reference>
<dbReference type="InterPro" id="IPR046848">
    <property type="entry name" value="E_motif"/>
</dbReference>
<sequence>MLQFSLKKPPNTNIFVQISSALYLHHGTQAYSSACRCQFNYYNVSNSYFPLFEACTNINQLYQLHGHMITSGNYRNINLQPKLVSKYTAYGNMEYARQLFDKTHKPNIYLRTAMINGCVRNGLCEEALSLYHQMNADGIKADNFIFSSVVKACANLSALQKGTEIHDDIVRAGFELDTVVGTALVAMYGQCGEVEVARQVFDKMRERNAVTWSAIIGGCAMKGKVSEVLGFFNEMQMQGIQPDSVIMVSVIPAFACLSDLQYAESIHGYVIKSGFESDFAVTTALIDMYAKCGSVCFARKVFDKMPKGNVSSWNAMIAGYTQNGCAEVALALFSEMQLQWVEPDLITMASVIPACAHLAALHVGNCIHSYAIRCGFDSDVMVGTALIDMYAKCGSMDGSRRLFVRMAKRNVVSWNVMIAGYAQSGHSFEALTLFREMQLQGLKPDSVTVVNTLPACAHLSALQQGKRIHGHTIQINLESDVIVCNALLDMYAKCGTIEFARQLFDSISAKTLVSWNAMIGGYGMHGHGKDALQLFTQMQQEGIKPDNISFISVLSACSHSGLLDDGWMCFESMIEDYCITPSMEHYACMVDLLGRSGHLDEAHDFIKKMPMKPNVVVWGSLLGACSVHGNILLGECVLKYILELVPENVGHYVLSSNIYAKAGRWNDAAKLRNTVEVKGLKKAPGCSWIEINNNIHSFFIAECDAYD</sequence>
<evidence type="ECO:0000256" key="3">
    <source>
        <dbReference type="PROSITE-ProRule" id="PRU00708"/>
    </source>
</evidence>
<dbReference type="OMA" id="ESILCCH"/>
<feature type="repeat" description="PPR" evidence="3">
    <location>
        <begin position="410"/>
        <end position="444"/>
    </location>
</feature>
<feature type="repeat" description="PPR" evidence="3">
    <location>
        <begin position="177"/>
        <end position="207"/>
    </location>
</feature>
<dbReference type="Pfam" id="PF20431">
    <property type="entry name" value="E_motif"/>
    <property type="match status" value="1"/>
</dbReference>
<dbReference type="Proteomes" id="UP000824469">
    <property type="component" value="Unassembled WGS sequence"/>
</dbReference>
<dbReference type="InterPro" id="IPR046960">
    <property type="entry name" value="PPR_At4g14850-like_plant"/>
</dbReference>
<dbReference type="PANTHER" id="PTHR47926">
    <property type="entry name" value="PENTATRICOPEPTIDE REPEAT-CONTAINING PROTEIN"/>
    <property type="match status" value="1"/>
</dbReference>
<dbReference type="FunFam" id="1.25.40.10:FF:000031">
    <property type="entry name" value="Pentatricopeptide repeat-containing protein mitochondrial"/>
    <property type="match status" value="1"/>
</dbReference>
<keyword evidence="1" id="KW-0677">Repeat</keyword>
<gene>
    <name evidence="4" type="ORF">KI387_018962</name>
</gene>
<comment type="similarity">
    <text evidence="2">Belongs to the PPR family. PCMP-E subfamily.</text>
</comment>
<evidence type="ECO:0000313" key="5">
    <source>
        <dbReference type="Proteomes" id="UP000824469"/>
    </source>
</evidence>
<dbReference type="InterPro" id="IPR002885">
    <property type="entry name" value="PPR_rpt"/>
</dbReference>
<dbReference type="InterPro" id="IPR011990">
    <property type="entry name" value="TPR-like_helical_dom_sf"/>
</dbReference>
<dbReference type="NCBIfam" id="TIGR00756">
    <property type="entry name" value="PPR"/>
    <property type="match status" value="6"/>
</dbReference>
<keyword evidence="5" id="KW-1185">Reference proteome</keyword>
<dbReference type="Pfam" id="PF01535">
    <property type="entry name" value="PPR"/>
    <property type="match status" value="3"/>
</dbReference>
<feature type="repeat" description="PPR" evidence="3">
    <location>
        <begin position="511"/>
        <end position="545"/>
    </location>
</feature>
<evidence type="ECO:0000313" key="4">
    <source>
        <dbReference type="EMBL" id="KAH9317193.1"/>
    </source>
</evidence>
<protein>
    <recommendedName>
        <fullName evidence="6">Chlororespiratory reduction 21</fullName>
    </recommendedName>
</protein>
<dbReference type="GO" id="GO:0009451">
    <property type="term" value="P:RNA modification"/>
    <property type="evidence" value="ECO:0007669"/>
    <property type="project" value="InterPro"/>
</dbReference>
<comment type="caution">
    <text evidence="4">The sequence shown here is derived from an EMBL/GenBank/DDBJ whole genome shotgun (WGS) entry which is preliminary data.</text>
</comment>
<dbReference type="PROSITE" id="PS51375">
    <property type="entry name" value="PPR"/>
    <property type="match status" value="6"/>
</dbReference>
<dbReference type="Gene3D" id="1.25.40.10">
    <property type="entry name" value="Tetratricopeptide repeat domain"/>
    <property type="match status" value="6"/>
</dbReference>
<dbReference type="EMBL" id="JAHRHJ020000004">
    <property type="protein sequence ID" value="KAH9317193.1"/>
    <property type="molecule type" value="Genomic_DNA"/>
</dbReference>
<organism evidence="4 5">
    <name type="scientific">Taxus chinensis</name>
    <name type="common">Chinese yew</name>
    <name type="synonym">Taxus wallichiana var. chinensis</name>
    <dbReference type="NCBI Taxonomy" id="29808"/>
    <lineage>
        <taxon>Eukaryota</taxon>
        <taxon>Viridiplantae</taxon>
        <taxon>Streptophyta</taxon>
        <taxon>Embryophyta</taxon>
        <taxon>Tracheophyta</taxon>
        <taxon>Spermatophyta</taxon>
        <taxon>Pinopsida</taxon>
        <taxon>Pinidae</taxon>
        <taxon>Conifers II</taxon>
        <taxon>Cupressales</taxon>
        <taxon>Taxaceae</taxon>
        <taxon>Taxus</taxon>
    </lineage>
</organism>
<dbReference type="FunFam" id="1.25.40.10:FF:000073">
    <property type="entry name" value="Pentatricopeptide repeat-containing protein chloroplastic"/>
    <property type="match status" value="2"/>
</dbReference>
<name>A0AA38L9U9_TAXCH</name>
<evidence type="ECO:0000256" key="2">
    <source>
        <dbReference type="ARBA" id="ARBA00061659"/>
    </source>
</evidence>
<dbReference type="FunFam" id="1.25.40.10:FF:000344">
    <property type="entry name" value="Pentatricopeptide repeat-containing protein"/>
    <property type="match status" value="1"/>
</dbReference>
<feature type="repeat" description="PPR" evidence="3">
    <location>
        <begin position="107"/>
        <end position="141"/>
    </location>
</feature>
<evidence type="ECO:0008006" key="6">
    <source>
        <dbReference type="Google" id="ProtNLM"/>
    </source>
</evidence>
<proteinExistence type="inferred from homology"/>
<dbReference type="Pfam" id="PF13041">
    <property type="entry name" value="PPR_2"/>
    <property type="match status" value="5"/>
</dbReference>
<accession>A0AA38L9U9</accession>
<evidence type="ECO:0000256" key="1">
    <source>
        <dbReference type="ARBA" id="ARBA00022737"/>
    </source>
</evidence>
<dbReference type="PANTHER" id="PTHR47926:SF347">
    <property type="entry name" value="PENTATRICOPEPTIDE REPEAT-CONTAINING PROTEIN"/>
    <property type="match status" value="1"/>
</dbReference>
<feature type="repeat" description="PPR" evidence="3">
    <location>
        <begin position="309"/>
        <end position="343"/>
    </location>
</feature>